<comment type="similarity">
    <text evidence="6">Belongs to the major facilitator superfamily. Spinster (TC 2.A.1.49) family.</text>
</comment>
<evidence type="ECO:0000256" key="5">
    <source>
        <dbReference type="ARBA" id="ARBA00023136"/>
    </source>
</evidence>
<feature type="transmembrane region" description="Helical" evidence="7">
    <location>
        <begin position="280"/>
        <end position="302"/>
    </location>
</feature>
<feature type="transmembrane region" description="Helical" evidence="7">
    <location>
        <begin position="115"/>
        <end position="135"/>
    </location>
</feature>
<name>A0A7I8W4Q8_9ANNE</name>
<evidence type="ECO:0000256" key="3">
    <source>
        <dbReference type="ARBA" id="ARBA00022692"/>
    </source>
</evidence>
<dbReference type="Gene3D" id="1.20.1250.20">
    <property type="entry name" value="MFS general substrate transporter like domains"/>
    <property type="match status" value="1"/>
</dbReference>
<evidence type="ECO:0000256" key="7">
    <source>
        <dbReference type="SAM" id="Phobius"/>
    </source>
</evidence>
<dbReference type="AlphaFoldDB" id="A0A7I8W4Q8"/>
<keyword evidence="10" id="KW-1185">Reference proteome</keyword>
<feature type="transmembrane region" description="Helical" evidence="7">
    <location>
        <begin position="155"/>
        <end position="172"/>
    </location>
</feature>
<evidence type="ECO:0000313" key="10">
    <source>
        <dbReference type="Proteomes" id="UP000549394"/>
    </source>
</evidence>
<dbReference type="Pfam" id="PF07690">
    <property type="entry name" value="MFS_1"/>
    <property type="match status" value="1"/>
</dbReference>
<evidence type="ECO:0000256" key="1">
    <source>
        <dbReference type="ARBA" id="ARBA00004141"/>
    </source>
</evidence>
<reference evidence="9 10" key="1">
    <citation type="submission" date="2020-08" db="EMBL/GenBank/DDBJ databases">
        <authorList>
            <person name="Hejnol A."/>
        </authorList>
    </citation>
    <scope>NUCLEOTIDE SEQUENCE [LARGE SCALE GENOMIC DNA]</scope>
</reference>
<feature type="domain" description="Major facilitator superfamily (MFS) profile" evidence="8">
    <location>
        <begin position="1"/>
        <end position="304"/>
    </location>
</feature>
<keyword evidence="3 7" id="KW-0812">Transmembrane</keyword>
<dbReference type="GO" id="GO:0016020">
    <property type="term" value="C:membrane"/>
    <property type="evidence" value="ECO:0007669"/>
    <property type="project" value="UniProtKB-SubCell"/>
</dbReference>
<feature type="transmembrane region" description="Helical" evidence="7">
    <location>
        <begin position="57"/>
        <end position="79"/>
    </location>
</feature>
<dbReference type="SUPFAM" id="SSF103473">
    <property type="entry name" value="MFS general substrate transporter"/>
    <property type="match status" value="1"/>
</dbReference>
<feature type="transmembrane region" description="Helical" evidence="7">
    <location>
        <begin position="192"/>
        <end position="210"/>
    </location>
</feature>
<dbReference type="InterPro" id="IPR011701">
    <property type="entry name" value="MFS"/>
</dbReference>
<evidence type="ECO:0000313" key="9">
    <source>
        <dbReference type="EMBL" id="CAD5122886.1"/>
    </source>
</evidence>
<dbReference type="Proteomes" id="UP000549394">
    <property type="component" value="Unassembled WGS sequence"/>
</dbReference>
<accession>A0A7I8W4Q8</accession>
<dbReference type="PANTHER" id="PTHR23505">
    <property type="entry name" value="SPINSTER"/>
    <property type="match status" value="1"/>
</dbReference>
<evidence type="ECO:0000256" key="2">
    <source>
        <dbReference type="ARBA" id="ARBA00022448"/>
    </source>
</evidence>
<dbReference type="InterPro" id="IPR044770">
    <property type="entry name" value="MFS_spinster-like"/>
</dbReference>
<protein>
    <submittedName>
        <fullName evidence="9">DgyrCDS11286</fullName>
    </submittedName>
</protein>
<feature type="transmembrane region" description="Helical" evidence="7">
    <location>
        <begin position="250"/>
        <end position="268"/>
    </location>
</feature>
<feature type="transmembrane region" description="Helical" evidence="7">
    <location>
        <begin position="216"/>
        <end position="238"/>
    </location>
</feature>
<comment type="subcellular location">
    <subcellularLocation>
        <location evidence="1">Membrane</location>
        <topology evidence="1">Multi-pass membrane protein</topology>
    </subcellularLocation>
</comment>
<dbReference type="InterPro" id="IPR036259">
    <property type="entry name" value="MFS_trans_sf"/>
</dbReference>
<feature type="transmembrane region" description="Helical" evidence="7">
    <location>
        <begin position="33"/>
        <end position="51"/>
    </location>
</feature>
<proteinExistence type="inferred from homology"/>
<keyword evidence="5 7" id="KW-0472">Membrane</keyword>
<sequence length="325" mass="36083">MSIKHNSAGCVPFCASLISNYFPKPYRGAALGFYNWGVYLGYSLTFVLLIAEKKLGWKAVYFIAGSPGILIGIVILLTVKDPSRGENDDDSKALEQLSTMASKLKVSVKHFIDPVLLLLCFGGALRNGAGIVWAYNIRNFFNQYHPSVNIEQWMSWIPLIFGSLGAFAGGFLSDKLSSKDRKNSVIKSRLTVVISCLIVSAPCQIGTLLLPYPWTWIAHIFAYLFGEMWIGVCIALVIDLVPNDLTASSVAVYFFIIQIIGGNMNLFVTPIRKAVNLRVALIITFPGLYIIAAFIFMVTLAVHQSRKKQMNNLKKEENKPFQNVI</sequence>
<keyword evidence="4 7" id="KW-1133">Transmembrane helix</keyword>
<comment type="caution">
    <text evidence="9">The sequence shown here is derived from an EMBL/GenBank/DDBJ whole genome shotgun (WGS) entry which is preliminary data.</text>
</comment>
<dbReference type="GO" id="GO:0022857">
    <property type="term" value="F:transmembrane transporter activity"/>
    <property type="evidence" value="ECO:0007669"/>
    <property type="project" value="InterPro"/>
</dbReference>
<evidence type="ECO:0000256" key="4">
    <source>
        <dbReference type="ARBA" id="ARBA00022989"/>
    </source>
</evidence>
<dbReference type="EMBL" id="CAJFCJ010000019">
    <property type="protein sequence ID" value="CAD5122886.1"/>
    <property type="molecule type" value="Genomic_DNA"/>
</dbReference>
<dbReference type="OrthoDB" id="3639251at2759"/>
<organism evidence="9 10">
    <name type="scientific">Dimorphilus gyrociliatus</name>
    <dbReference type="NCBI Taxonomy" id="2664684"/>
    <lineage>
        <taxon>Eukaryota</taxon>
        <taxon>Metazoa</taxon>
        <taxon>Spiralia</taxon>
        <taxon>Lophotrochozoa</taxon>
        <taxon>Annelida</taxon>
        <taxon>Polychaeta</taxon>
        <taxon>Polychaeta incertae sedis</taxon>
        <taxon>Dinophilidae</taxon>
        <taxon>Dimorphilus</taxon>
    </lineage>
</organism>
<keyword evidence="2" id="KW-0813">Transport</keyword>
<dbReference type="PANTHER" id="PTHR23505:SF79">
    <property type="entry name" value="PROTEIN SPINSTER"/>
    <property type="match status" value="1"/>
</dbReference>
<evidence type="ECO:0000259" key="8">
    <source>
        <dbReference type="PROSITE" id="PS50850"/>
    </source>
</evidence>
<evidence type="ECO:0000256" key="6">
    <source>
        <dbReference type="ARBA" id="ARBA00024338"/>
    </source>
</evidence>
<dbReference type="PROSITE" id="PS50850">
    <property type="entry name" value="MFS"/>
    <property type="match status" value="1"/>
</dbReference>
<dbReference type="InterPro" id="IPR020846">
    <property type="entry name" value="MFS_dom"/>
</dbReference>
<gene>
    <name evidence="9" type="ORF">DGYR_LOCUS10630</name>
</gene>